<organism evidence="1">
    <name type="scientific">Micrurus corallinus</name>
    <name type="common">Brazilian coral snake</name>
    <dbReference type="NCBI Taxonomy" id="54390"/>
    <lineage>
        <taxon>Eukaryota</taxon>
        <taxon>Metazoa</taxon>
        <taxon>Chordata</taxon>
        <taxon>Craniata</taxon>
        <taxon>Vertebrata</taxon>
        <taxon>Euteleostomi</taxon>
        <taxon>Lepidosauria</taxon>
        <taxon>Squamata</taxon>
        <taxon>Bifurcata</taxon>
        <taxon>Unidentata</taxon>
        <taxon>Episquamata</taxon>
        <taxon>Toxicofera</taxon>
        <taxon>Serpentes</taxon>
        <taxon>Colubroidea</taxon>
        <taxon>Elapidae</taxon>
        <taxon>Elapinae</taxon>
        <taxon>Micrurus</taxon>
    </lineage>
</organism>
<dbReference type="AlphaFoldDB" id="A0A2D4GPX2"/>
<name>A0A2D4GPX2_MICCO</name>
<reference evidence="1" key="1">
    <citation type="submission" date="2017-07" db="EMBL/GenBank/DDBJ databases">
        <authorList>
            <person name="Mikheyev A."/>
            <person name="Grau M."/>
        </authorList>
    </citation>
    <scope>NUCLEOTIDE SEQUENCE</scope>
    <source>
        <tissue evidence="1">Venom_gland</tissue>
    </source>
</reference>
<reference evidence="1" key="2">
    <citation type="submission" date="2017-11" db="EMBL/GenBank/DDBJ databases">
        <title>Coralsnake Venomics: Analyses of Venom Gland Transcriptomes and Proteomes of Six Brazilian Taxa.</title>
        <authorList>
            <person name="Aird S.D."/>
            <person name="Jorge da Silva N."/>
            <person name="Qiu L."/>
            <person name="Villar-Briones A."/>
            <person name="Aparecida-Saddi V."/>
            <person name="Campos-Telles M.P."/>
            <person name="Grau M."/>
            <person name="Mikheyev A.S."/>
        </authorList>
    </citation>
    <scope>NUCLEOTIDE SEQUENCE</scope>
    <source>
        <tissue evidence="1">Venom_gland</tissue>
    </source>
</reference>
<protein>
    <submittedName>
        <fullName evidence="1">Uncharacterized protein</fullName>
    </submittedName>
</protein>
<proteinExistence type="predicted"/>
<dbReference type="EMBL" id="IACJ01144705">
    <property type="protein sequence ID" value="LAA61775.1"/>
    <property type="molecule type" value="Transcribed_RNA"/>
</dbReference>
<accession>A0A2D4GPX2</accession>
<evidence type="ECO:0000313" key="1">
    <source>
        <dbReference type="EMBL" id="LAA61775.1"/>
    </source>
</evidence>
<sequence>MPAVFLLPHVVPAVYGQMVRQPAGPATPRDLALQPRALSYLPSPVLHFGRMLSAVTGRHRSEAENMQSSLQDPTFPQFPHPLPTFDALANAVVFPTLPVELFHEFGSRLTRGRA</sequence>